<protein>
    <submittedName>
        <fullName evidence="1">Uncharacterized protein</fullName>
    </submittedName>
</protein>
<reference evidence="1 2" key="1">
    <citation type="submission" date="2019-09" db="EMBL/GenBank/DDBJ databases">
        <title>Complete genome sequence of Mycobacterium avium subsp. hominissuis strain JP-H-1.</title>
        <authorList>
            <person name="Kinoshita Y."/>
            <person name="Niwa H."/>
            <person name="Uchida-Fujii E."/>
            <person name="Nukada T."/>
        </authorList>
    </citation>
    <scope>NUCLEOTIDE SEQUENCE [LARGE SCALE GENOMIC DNA]</scope>
    <source>
        <strain evidence="1 2">JP-H-1</strain>
    </source>
</reference>
<evidence type="ECO:0000313" key="2">
    <source>
        <dbReference type="Proteomes" id="UP000327362"/>
    </source>
</evidence>
<dbReference type="AlphaFoldDB" id="A0AAI8SPX2"/>
<sequence length="75" mass="8139">MAVTRMTTTTPLPGQTALTCLYACRAKLLRAETVALDAADHLTGPRQRRVEDLAKRLAYTTALVNRLALAVQGDL</sequence>
<organism evidence="1 2">
    <name type="scientific">Mycobacterium avium subsp. hominissuis</name>
    <dbReference type="NCBI Taxonomy" id="439334"/>
    <lineage>
        <taxon>Bacteria</taxon>
        <taxon>Bacillati</taxon>
        <taxon>Actinomycetota</taxon>
        <taxon>Actinomycetes</taxon>
        <taxon>Mycobacteriales</taxon>
        <taxon>Mycobacteriaceae</taxon>
        <taxon>Mycobacterium</taxon>
        <taxon>Mycobacterium avium complex (MAC)</taxon>
    </lineage>
</organism>
<dbReference type="Proteomes" id="UP000327362">
    <property type="component" value="Chromosome"/>
</dbReference>
<evidence type="ECO:0000313" key="1">
    <source>
        <dbReference type="EMBL" id="BBN49056.1"/>
    </source>
</evidence>
<dbReference type="EMBL" id="AP020326">
    <property type="protein sequence ID" value="BBN49056.1"/>
    <property type="molecule type" value="Genomic_DNA"/>
</dbReference>
<accession>A0AAI8SPX2</accession>
<proteinExistence type="predicted"/>
<gene>
    <name evidence="1" type="ORF">JPH1_35310</name>
</gene>
<name>A0AAI8SPX2_MYCAV</name>